<name>A0ABQ5V119_9PROT</name>
<dbReference type="RefSeq" id="WP_284370876.1">
    <property type="nucleotide sequence ID" value="NZ_BSNJ01000002.1"/>
</dbReference>
<reference evidence="1" key="2">
    <citation type="submission" date="2023-01" db="EMBL/GenBank/DDBJ databases">
        <title>Draft genome sequence of Algimonas porphyrae strain NBRC 108216.</title>
        <authorList>
            <person name="Sun Q."/>
            <person name="Mori K."/>
        </authorList>
    </citation>
    <scope>NUCLEOTIDE SEQUENCE</scope>
    <source>
        <strain evidence="1">NBRC 108216</strain>
    </source>
</reference>
<proteinExistence type="predicted"/>
<gene>
    <name evidence="1" type="ORF">GCM10007854_13240</name>
</gene>
<keyword evidence="2" id="KW-1185">Reference proteome</keyword>
<dbReference type="Proteomes" id="UP001161390">
    <property type="component" value="Unassembled WGS sequence"/>
</dbReference>
<evidence type="ECO:0000313" key="1">
    <source>
        <dbReference type="EMBL" id="GLQ20369.1"/>
    </source>
</evidence>
<sequence>MTPADRIAQIDFDLALHRASIIKHRAKGRHHAILKLEGLINRLTGEREALIQRMDGDAA</sequence>
<dbReference type="EMBL" id="BSNJ01000002">
    <property type="protein sequence ID" value="GLQ20369.1"/>
    <property type="molecule type" value="Genomic_DNA"/>
</dbReference>
<evidence type="ECO:0000313" key="2">
    <source>
        <dbReference type="Proteomes" id="UP001161390"/>
    </source>
</evidence>
<comment type="caution">
    <text evidence="1">The sequence shown here is derived from an EMBL/GenBank/DDBJ whole genome shotgun (WGS) entry which is preliminary data.</text>
</comment>
<reference evidence="1" key="1">
    <citation type="journal article" date="2014" name="Int. J. Syst. Evol. Microbiol.">
        <title>Complete genome of a new Firmicutes species belonging to the dominant human colonic microbiota ('Ruminococcus bicirculans') reveals two chromosomes and a selective capacity to utilize plant glucans.</title>
        <authorList>
            <consortium name="NISC Comparative Sequencing Program"/>
            <person name="Wegmann U."/>
            <person name="Louis P."/>
            <person name="Goesmann A."/>
            <person name="Henrissat B."/>
            <person name="Duncan S.H."/>
            <person name="Flint H.J."/>
        </authorList>
    </citation>
    <scope>NUCLEOTIDE SEQUENCE</scope>
    <source>
        <strain evidence="1">NBRC 108216</strain>
    </source>
</reference>
<accession>A0ABQ5V119</accession>
<organism evidence="1 2">
    <name type="scientific">Algimonas porphyrae</name>
    <dbReference type="NCBI Taxonomy" id="1128113"/>
    <lineage>
        <taxon>Bacteria</taxon>
        <taxon>Pseudomonadati</taxon>
        <taxon>Pseudomonadota</taxon>
        <taxon>Alphaproteobacteria</taxon>
        <taxon>Maricaulales</taxon>
        <taxon>Robiginitomaculaceae</taxon>
        <taxon>Algimonas</taxon>
    </lineage>
</organism>
<protein>
    <submittedName>
        <fullName evidence="1">Uncharacterized protein</fullName>
    </submittedName>
</protein>